<dbReference type="PANTHER" id="PTHR11932">
    <property type="entry name" value="CULLIN"/>
    <property type="match status" value="1"/>
</dbReference>
<evidence type="ECO:0000313" key="5">
    <source>
        <dbReference type="Proteomes" id="UP000321570"/>
    </source>
</evidence>
<evidence type="ECO:0000259" key="3">
    <source>
        <dbReference type="PROSITE" id="PS50069"/>
    </source>
</evidence>
<evidence type="ECO:0000256" key="2">
    <source>
        <dbReference type="RuleBase" id="RU003829"/>
    </source>
</evidence>
<evidence type="ECO:0000256" key="1">
    <source>
        <dbReference type="PROSITE-ProRule" id="PRU00330"/>
    </source>
</evidence>
<dbReference type="PROSITE" id="PS50069">
    <property type="entry name" value="CULLIN_2"/>
    <property type="match status" value="1"/>
</dbReference>
<dbReference type="AlphaFoldDB" id="A0A564YQ82"/>
<reference evidence="4 5" key="1">
    <citation type="submission" date="2019-07" db="EMBL/GenBank/DDBJ databases">
        <authorList>
            <person name="Jastrzebski P J."/>
            <person name="Paukszto L."/>
            <person name="Jastrzebski P J."/>
        </authorList>
    </citation>
    <scope>NUCLEOTIDE SEQUENCE [LARGE SCALE GENOMIC DNA]</scope>
    <source>
        <strain evidence="4 5">WMS-il1</strain>
    </source>
</reference>
<dbReference type="GO" id="GO:0031625">
    <property type="term" value="F:ubiquitin protein ligase binding"/>
    <property type="evidence" value="ECO:0007669"/>
    <property type="project" value="InterPro"/>
</dbReference>
<dbReference type="InterPro" id="IPR036317">
    <property type="entry name" value="Cullin_homology_sf"/>
</dbReference>
<dbReference type="EMBL" id="CABIJS010000333">
    <property type="protein sequence ID" value="VUZ49320.1"/>
    <property type="molecule type" value="Genomic_DNA"/>
</dbReference>
<dbReference type="InterPro" id="IPR045093">
    <property type="entry name" value="Cullin"/>
</dbReference>
<dbReference type="SMART" id="SM00182">
    <property type="entry name" value="CULLIN"/>
    <property type="match status" value="1"/>
</dbReference>
<sequence length="213" mass="24581">VLSKVENIFKIGFSKDPSLIIAANKACECFVSQNAITSTLGGSRKTAEFLARYADLLLRKDFTPKIARNTEEGISHMMKVYRFANDKDIFQKFYGNFLARRLVKNQSVSEESERSVINSLEKTCGLTCLRRYNQMLKDLNSARELNGKYHEWLDERFQKKPIPDFVSTSITILNSLIWPIQPRSALRIPFELETSVNTMKEFYTMQCEKLQQG</sequence>
<keyword evidence="5" id="KW-1185">Reference proteome</keyword>
<dbReference type="Gene3D" id="1.20.1310.10">
    <property type="entry name" value="Cullin Repeats"/>
    <property type="match status" value="1"/>
</dbReference>
<feature type="domain" description="Cullin family profile" evidence="3">
    <location>
        <begin position="45"/>
        <end position="206"/>
    </location>
</feature>
<feature type="non-terminal residue" evidence="4">
    <location>
        <position position="1"/>
    </location>
</feature>
<dbReference type="Pfam" id="PF00888">
    <property type="entry name" value="Cullin"/>
    <property type="match status" value="1"/>
</dbReference>
<accession>A0A564YQ82</accession>
<dbReference type="GO" id="GO:0006511">
    <property type="term" value="P:ubiquitin-dependent protein catabolic process"/>
    <property type="evidence" value="ECO:0007669"/>
    <property type="project" value="InterPro"/>
</dbReference>
<dbReference type="InterPro" id="IPR016158">
    <property type="entry name" value="Cullin_homology"/>
</dbReference>
<dbReference type="Gene3D" id="4.10.1030.10">
    <property type="entry name" value="Ring Box Chain A, domain 5"/>
    <property type="match status" value="1"/>
</dbReference>
<dbReference type="Proteomes" id="UP000321570">
    <property type="component" value="Unassembled WGS sequence"/>
</dbReference>
<dbReference type="InterPro" id="IPR001373">
    <property type="entry name" value="Cullin_N"/>
</dbReference>
<protein>
    <recommendedName>
        <fullName evidence="3">Cullin family profile domain-containing protein</fullName>
    </recommendedName>
</protein>
<name>A0A564YQ82_HYMDI</name>
<gene>
    <name evidence="4" type="ORF">WMSIL1_LOCUS8773</name>
</gene>
<comment type="similarity">
    <text evidence="1 2">Belongs to the cullin family.</text>
</comment>
<feature type="non-terminal residue" evidence="4">
    <location>
        <position position="213"/>
    </location>
</feature>
<organism evidence="4 5">
    <name type="scientific">Hymenolepis diminuta</name>
    <name type="common">Rat tapeworm</name>
    <dbReference type="NCBI Taxonomy" id="6216"/>
    <lineage>
        <taxon>Eukaryota</taxon>
        <taxon>Metazoa</taxon>
        <taxon>Spiralia</taxon>
        <taxon>Lophotrochozoa</taxon>
        <taxon>Platyhelminthes</taxon>
        <taxon>Cestoda</taxon>
        <taxon>Eucestoda</taxon>
        <taxon>Cyclophyllidea</taxon>
        <taxon>Hymenolepididae</taxon>
        <taxon>Hymenolepis</taxon>
    </lineage>
</organism>
<evidence type="ECO:0000313" key="4">
    <source>
        <dbReference type="EMBL" id="VUZ49320.1"/>
    </source>
</evidence>
<proteinExistence type="inferred from homology"/>
<dbReference type="SUPFAM" id="SSF75632">
    <property type="entry name" value="Cullin homology domain"/>
    <property type="match status" value="1"/>
</dbReference>